<name>A0ACB0KDN9_TRIPR</name>
<comment type="caution">
    <text evidence="1">The sequence shown here is derived from an EMBL/GenBank/DDBJ whole genome shotgun (WGS) entry which is preliminary data.</text>
</comment>
<evidence type="ECO:0000313" key="2">
    <source>
        <dbReference type="Proteomes" id="UP001177021"/>
    </source>
</evidence>
<proteinExistence type="predicted"/>
<gene>
    <name evidence="1" type="ORF">MILVUS5_LOCUS21160</name>
</gene>
<reference evidence="1" key="1">
    <citation type="submission" date="2023-10" db="EMBL/GenBank/DDBJ databases">
        <authorList>
            <person name="Rodriguez Cubillos JULIANA M."/>
            <person name="De Vega J."/>
        </authorList>
    </citation>
    <scope>NUCLEOTIDE SEQUENCE</scope>
</reference>
<dbReference type="EMBL" id="CASHSV030000206">
    <property type="protein sequence ID" value="CAJ2653898.1"/>
    <property type="molecule type" value="Genomic_DNA"/>
</dbReference>
<evidence type="ECO:0000313" key="1">
    <source>
        <dbReference type="EMBL" id="CAJ2653898.1"/>
    </source>
</evidence>
<sequence length="134" mass="15346">MKWIDPILDFTAFLVLFIFLLPPSSSSSIFSDNGDGDGEGEDHRHHVLQIFCHSFPSSSTFHLLLLLSSPTQLFPPFRLQTIVPSLPPFIAILSYLIQIENRIHFFFYKRKPYSLISDSKPYGENPNFCLPQIS</sequence>
<accession>A0ACB0KDN9</accession>
<dbReference type="Proteomes" id="UP001177021">
    <property type="component" value="Unassembled WGS sequence"/>
</dbReference>
<organism evidence="1 2">
    <name type="scientific">Trifolium pratense</name>
    <name type="common">Red clover</name>
    <dbReference type="NCBI Taxonomy" id="57577"/>
    <lineage>
        <taxon>Eukaryota</taxon>
        <taxon>Viridiplantae</taxon>
        <taxon>Streptophyta</taxon>
        <taxon>Embryophyta</taxon>
        <taxon>Tracheophyta</taxon>
        <taxon>Spermatophyta</taxon>
        <taxon>Magnoliopsida</taxon>
        <taxon>eudicotyledons</taxon>
        <taxon>Gunneridae</taxon>
        <taxon>Pentapetalae</taxon>
        <taxon>rosids</taxon>
        <taxon>fabids</taxon>
        <taxon>Fabales</taxon>
        <taxon>Fabaceae</taxon>
        <taxon>Papilionoideae</taxon>
        <taxon>50 kb inversion clade</taxon>
        <taxon>NPAAA clade</taxon>
        <taxon>Hologalegina</taxon>
        <taxon>IRL clade</taxon>
        <taxon>Trifolieae</taxon>
        <taxon>Trifolium</taxon>
    </lineage>
</organism>
<keyword evidence="2" id="KW-1185">Reference proteome</keyword>
<protein>
    <submittedName>
        <fullName evidence="1">Uncharacterized protein</fullName>
    </submittedName>
</protein>